<keyword evidence="2" id="KW-1185">Reference proteome</keyword>
<reference evidence="1 2" key="1">
    <citation type="journal article" date="2019" name="bioRxiv">
        <title>Genomics, evolutionary history and diagnostics of the Alternaria alternata species group including apple and Asian pear pathotypes.</title>
        <authorList>
            <person name="Armitage A.D."/>
            <person name="Cockerton H.M."/>
            <person name="Sreenivasaprasad S."/>
            <person name="Woodhall J.W."/>
            <person name="Lane C.R."/>
            <person name="Harrison R.J."/>
            <person name="Clarkson J.P."/>
        </authorList>
    </citation>
    <scope>NUCLEOTIDE SEQUENCE [LARGE SCALE GENOMIC DNA]</scope>
    <source>
        <strain evidence="1 2">FERA 650</strain>
    </source>
</reference>
<comment type="caution">
    <text evidence="1">The sequence shown here is derived from an EMBL/GenBank/DDBJ whole genome shotgun (WGS) entry which is preliminary data.</text>
</comment>
<proteinExistence type="predicted"/>
<accession>A0ACB6FDF7</accession>
<protein>
    <submittedName>
        <fullName evidence="1">Uncharacterized protein</fullName>
    </submittedName>
</protein>
<evidence type="ECO:0000313" key="2">
    <source>
        <dbReference type="Proteomes" id="UP000293547"/>
    </source>
</evidence>
<dbReference type="Proteomes" id="UP000293547">
    <property type="component" value="Unassembled WGS sequence"/>
</dbReference>
<organism evidence="1 2">
    <name type="scientific">Alternaria gaisen</name>
    <dbReference type="NCBI Taxonomy" id="167740"/>
    <lineage>
        <taxon>Eukaryota</taxon>
        <taxon>Fungi</taxon>
        <taxon>Dikarya</taxon>
        <taxon>Ascomycota</taxon>
        <taxon>Pezizomycotina</taxon>
        <taxon>Dothideomycetes</taxon>
        <taxon>Pleosporomycetidae</taxon>
        <taxon>Pleosporales</taxon>
        <taxon>Pleosporineae</taxon>
        <taxon>Pleosporaceae</taxon>
        <taxon>Alternaria</taxon>
        <taxon>Alternaria sect. Alternaria</taxon>
    </lineage>
</organism>
<evidence type="ECO:0000313" key="1">
    <source>
        <dbReference type="EMBL" id="KAB2102467.1"/>
    </source>
</evidence>
<dbReference type="EMBL" id="PDWZ02000009">
    <property type="protein sequence ID" value="KAB2102467.1"/>
    <property type="molecule type" value="Genomic_DNA"/>
</dbReference>
<gene>
    <name evidence="1" type="ORF">AG0111_0g9101</name>
</gene>
<name>A0ACB6FDF7_9PLEO</name>
<sequence>MFIDLLTKPVTPTHSFIPIPSILTASPSTGAVTLDVDEAECFAVLLARAVLEEPDPAVEVAVGVESRKDCQASAGDKVAVLVGYGTNNPAGVFVFESCELLSGASGVSGTSGSGRFGLAAGTWGSLGTIGVKGSSGVIGLGIGRGGGGIKAAEDVATKRRHSRVCGNILNGR</sequence>